<dbReference type="Proteomes" id="UP000185207">
    <property type="component" value="Unassembled WGS sequence"/>
</dbReference>
<proteinExistence type="predicted"/>
<dbReference type="EMBL" id="FSRK01000001">
    <property type="protein sequence ID" value="SIN98831.1"/>
    <property type="molecule type" value="Genomic_DNA"/>
</dbReference>
<reference evidence="3" key="1">
    <citation type="submission" date="2016-11" db="EMBL/GenBank/DDBJ databases">
        <authorList>
            <person name="Varghese N."/>
            <person name="Submissions S."/>
        </authorList>
    </citation>
    <scope>NUCLEOTIDE SEQUENCE [LARGE SCALE GENOMIC DNA]</scope>
    <source>
        <strain evidence="3">DSM 27623</strain>
    </source>
</reference>
<evidence type="ECO:0000259" key="1">
    <source>
        <dbReference type="Pfam" id="PF02464"/>
    </source>
</evidence>
<protein>
    <submittedName>
        <fullName evidence="2">Amidohydrolase, PncC family</fullName>
    </submittedName>
</protein>
<gene>
    <name evidence="2" type="ORF">SAMN05444409_1481</name>
</gene>
<keyword evidence="3" id="KW-1185">Reference proteome</keyword>
<evidence type="ECO:0000313" key="2">
    <source>
        <dbReference type="EMBL" id="SIN98831.1"/>
    </source>
</evidence>
<dbReference type="STRING" id="1416779.SAMN05444409_1481"/>
<dbReference type="OrthoDB" id="1252536at2"/>
<evidence type="ECO:0000313" key="3">
    <source>
        <dbReference type="Proteomes" id="UP000185207"/>
    </source>
</evidence>
<dbReference type="GO" id="GO:0016787">
    <property type="term" value="F:hydrolase activity"/>
    <property type="evidence" value="ECO:0007669"/>
    <property type="project" value="UniProtKB-KW"/>
</dbReference>
<dbReference type="InterPro" id="IPR036653">
    <property type="entry name" value="CinA-like_C"/>
</dbReference>
<dbReference type="Pfam" id="PF02464">
    <property type="entry name" value="CinA"/>
    <property type="match status" value="1"/>
</dbReference>
<dbReference type="AlphaFoldDB" id="A0A1N6FUI7"/>
<accession>A0A1N6FUI7</accession>
<name>A0A1N6FUI7_9FLAO</name>
<keyword evidence="2" id="KW-0378">Hydrolase</keyword>
<dbReference type="RefSeq" id="WP_074234236.1">
    <property type="nucleotide sequence ID" value="NZ_FSRK01000001.1"/>
</dbReference>
<dbReference type="InterPro" id="IPR008136">
    <property type="entry name" value="CinA_C"/>
</dbReference>
<dbReference type="SUPFAM" id="SSF142433">
    <property type="entry name" value="CinA-like"/>
    <property type="match status" value="1"/>
</dbReference>
<sequence length="164" mass="18426">MIFHKPTLDLISQSLLLKGKTISVAEDVTSGLLQFSFSQMQNAPLFYKGGMTVCTVDEKIRLLNVEPAETRNCGISEYIADKMAVEIAKVFHTDWGIGITGYVSPIRESGFSIYMHFSMSYKGSVVSSRKMELDQAMPLGEAQLFFTRNVLEQFKCKLESYKIS</sequence>
<dbReference type="Gene3D" id="3.90.950.20">
    <property type="entry name" value="CinA-like"/>
    <property type="match status" value="1"/>
</dbReference>
<organism evidence="2 3">
    <name type="scientific">Epilithonimonas zeae</name>
    <dbReference type="NCBI Taxonomy" id="1416779"/>
    <lineage>
        <taxon>Bacteria</taxon>
        <taxon>Pseudomonadati</taxon>
        <taxon>Bacteroidota</taxon>
        <taxon>Flavobacteriia</taxon>
        <taxon>Flavobacteriales</taxon>
        <taxon>Weeksellaceae</taxon>
        <taxon>Chryseobacterium group</taxon>
        <taxon>Epilithonimonas</taxon>
    </lineage>
</organism>
<feature type="domain" description="CinA C-terminal" evidence="1">
    <location>
        <begin position="10"/>
        <end position="106"/>
    </location>
</feature>